<evidence type="ECO:0008006" key="2">
    <source>
        <dbReference type="Google" id="ProtNLM"/>
    </source>
</evidence>
<dbReference type="InterPro" id="IPR027417">
    <property type="entry name" value="P-loop_NTPase"/>
</dbReference>
<organism evidence="1">
    <name type="scientific">marine sediment metagenome</name>
    <dbReference type="NCBI Taxonomy" id="412755"/>
    <lineage>
        <taxon>unclassified sequences</taxon>
        <taxon>metagenomes</taxon>
        <taxon>ecological metagenomes</taxon>
    </lineage>
</organism>
<sequence length="272" mass="32469">MRESWKEITPRFIVSSGRTGTKSLVHLLNSLSSMVDARHEPNPGILKLRFEFGVGKLTLEKAVRRFLKIRKITFSNISERIYIESNPGLSSLIPVIRKVFPNYKIAYIVRDGRDWVRSTMSRGIYASLIDRRLLKMIPILRYIAPEKIDIPKPTKLKLNSYIRDLWRFRSFDFKDDSYYNKWHQMTQFEKLVWLWNKINETITMAIKNDSNAITLRFEDIFNDNNNGLKQLLDFLALEIDWETNKTRINEIFSKKINRTIYYKIPHWKNWDD</sequence>
<feature type="non-terminal residue" evidence="1">
    <location>
        <position position="272"/>
    </location>
</feature>
<accession>A0A0F9B9V1</accession>
<comment type="caution">
    <text evidence="1">The sequence shown here is derived from an EMBL/GenBank/DDBJ whole genome shotgun (WGS) entry which is preliminary data.</text>
</comment>
<dbReference type="Gene3D" id="3.40.50.300">
    <property type="entry name" value="P-loop containing nucleotide triphosphate hydrolases"/>
    <property type="match status" value="1"/>
</dbReference>
<proteinExistence type="predicted"/>
<protein>
    <recommendedName>
        <fullName evidence="2">Sulfotransferase domain-containing protein</fullName>
    </recommendedName>
</protein>
<evidence type="ECO:0000313" key="1">
    <source>
        <dbReference type="EMBL" id="KKK87469.1"/>
    </source>
</evidence>
<gene>
    <name evidence="1" type="ORF">LCGC14_2752920</name>
</gene>
<dbReference type="EMBL" id="LAZR01050388">
    <property type="protein sequence ID" value="KKK87469.1"/>
    <property type="molecule type" value="Genomic_DNA"/>
</dbReference>
<reference evidence="1" key="1">
    <citation type="journal article" date="2015" name="Nature">
        <title>Complex archaea that bridge the gap between prokaryotes and eukaryotes.</title>
        <authorList>
            <person name="Spang A."/>
            <person name="Saw J.H."/>
            <person name="Jorgensen S.L."/>
            <person name="Zaremba-Niedzwiedzka K."/>
            <person name="Martijn J."/>
            <person name="Lind A.E."/>
            <person name="van Eijk R."/>
            <person name="Schleper C."/>
            <person name="Guy L."/>
            <person name="Ettema T.J."/>
        </authorList>
    </citation>
    <scope>NUCLEOTIDE SEQUENCE</scope>
</reference>
<name>A0A0F9B9V1_9ZZZZ</name>
<dbReference type="SUPFAM" id="SSF52540">
    <property type="entry name" value="P-loop containing nucleoside triphosphate hydrolases"/>
    <property type="match status" value="1"/>
</dbReference>
<dbReference type="AlphaFoldDB" id="A0A0F9B9V1"/>